<evidence type="ECO:0000256" key="3">
    <source>
        <dbReference type="ARBA" id="ARBA00022630"/>
    </source>
</evidence>
<evidence type="ECO:0000259" key="6">
    <source>
        <dbReference type="Pfam" id="PF01266"/>
    </source>
</evidence>
<dbReference type="InterPro" id="IPR038299">
    <property type="entry name" value="DAO_C_sf"/>
</dbReference>
<gene>
    <name evidence="8" type="ORF">U1T56_10495</name>
</gene>
<feature type="domain" description="Alpha-glycerophosphate oxidase C-terminal" evidence="7">
    <location>
        <begin position="425"/>
        <end position="542"/>
    </location>
</feature>
<protein>
    <submittedName>
        <fullName evidence="8">FAD-dependent oxidoreductase</fullName>
    </submittedName>
</protein>
<proteinExistence type="inferred from homology"/>
<name>A0ABU8XRR6_9PROT</name>
<dbReference type="EMBL" id="JBBLZC010000009">
    <property type="protein sequence ID" value="MEK0083581.1"/>
    <property type="molecule type" value="Genomic_DNA"/>
</dbReference>
<comment type="caution">
    <text evidence="8">The sequence shown here is derived from an EMBL/GenBank/DDBJ whole genome shotgun (WGS) entry which is preliminary data.</text>
</comment>
<keyword evidence="9" id="KW-1185">Reference proteome</keyword>
<dbReference type="SUPFAM" id="SSF51905">
    <property type="entry name" value="FAD/NAD(P)-binding domain"/>
    <property type="match status" value="1"/>
</dbReference>
<dbReference type="Pfam" id="PF01266">
    <property type="entry name" value="DAO"/>
    <property type="match status" value="1"/>
</dbReference>
<reference evidence="8 9" key="1">
    <citation type="submission" date="2024-01" db="EMBL/GenBank/DDBJ databases">
        <title>Multi-omics insights into the function and evolution of sodium benzoate biodegradation pathways in Benzoatithermus flavus gen. nov., sp. nov. from hot spring.</title>
        <authorList>
            <person name="Hu C.-J."/>
            <person name="Li W.-J."/>
        </authorList>
    </citation>
    <scope>NUCLEOTIDE SEQUENCE [LARGE SCALE GENOMIC DNA]</scope>
    <source>
        <strain evidence="8 9">SYSU G07066</strain>
    </source>
</reference>
<comment type="similarity">
    <text evidence="2">Belongs to the FAD-dependent glycerol-3-phosphate dehydrogenase family.</text>
</comment>
<dbReference type="InterPro" id="IPR036188">
    <property type="entry name" value="FAD/NAD-bd_sf"/>
</dbReference>
<accession>A0ABU8XRR6</accession>
<dbReference type="InterPro" id="IPR031656">
    <property type="entry name" value="DAO_C"/>
</dbReference>
<dbReference type="RefSeq" id="WP_418159432.1">
    <property type="nucleotide sequence ID" value="NZ_JBBLZC010000009.1"/>
</dbReference>
<dbReference type="PRINTS" id="PR01001">
    <property type="entry name" value="FADG3PDH"/>
</dbReference>
<evidence type="ECO:0000256" key="1">
    <source>
        <dbReference type="ARBA" id="ARBA00001974"/>
    </source>
</evidence>
<sequence length="576" mass="62436">MQRDLSALARGEFDLVVVGGGIFGAAAALDAAQRGLKVALVERGDFCGATSAHSFKMIHGGIRYLQHADVPRIRQSARARAAFLRIAPHLAHPLPIVVPTYGWGMRSKLVLRLGIAAYDLLTADRNRGIADPSRRIPNGWFLSRTEVLRDYPGLDPEGLSGAGVFCDGQMYNPPRLVLAFVQSAVEAGAVCANHVEAVKLLQRGGRVAGVVACDRLAGDRFEIRGRLVLNAAGPYAERLLEGSLGRGLTPPTPFSRDAYFIVPRRLVAGDRALTLPSLTSDPDAIVSRGARHLFLVPWREATLVGVWHKVYRGDPDRYEITEPELGAWLGEINRAYDGLGLTPDDVTLCSAGLVPFGENDPEAEHLRYAHRSRLVDHAEERGLEGLLTLIGVRYTTGPVEAVGVVDAVCRRLGRRVAPSRLETEPVRGGRFHDFEALVAEAARRVPPGTDAASIRALVHNHGSAFGEVVALLEERPAWRARLGDSRVLGAEIAHAARSEMAMTLADAVFRRCDLCTTGHPGDAALEAAARIMAECRGWRSARVEAELDDVRRRLRLARTGRALLADGAAKEEMVVT</sequence>
<dbReference type="InterPro" id="IPR006076">
    <property type="entry name" value="FAD-dep_OxRdtase"/>
</dbReference>
<dbReference type="Gene3D" id="1.10.8.870">
    <property type="entry name" value="Alpha-glycerophosphate oxidase, cap domain"/>
    <property type="match status" value="1"/>
</dbReference>
<evidence type="ECO:0000256" key="5">
    <source>
        <dbReference type="ARBA" id="ARBA00023002"/>
    </source>
</evidence>
<evidence type="ECO:0000259" key="7">
    <source>
        <dbReference type="Pfam" id="PF16901"/>
    </source>
</evidence>
<feature type="domain" description="FAD dependent oxidoreductase" evidence="6">
    <location>
        <begin position="14"/>
        <end position="361"/>
    </location>
</feature>
<dbReference type="Proteomes" id="UP001375743">
    <property type="component" value="Unassembled WGS sequence"/>
</dbReference>
<evidence type="ECO:0000256" key="4">
    <source>
        <dbReference type="ARBA" id="ARBA00022827"/>
    </source>
</evidence>
<evidence type="ECO:0000313" key="9">
    <source>
        <dbReference type="Proteomes" id="UP001375743"/>
    </source>
</evidence>
<keyword evidence="4" id="KW-0274">FAD</keyword>
<organism evidence="8 9">
    <name type="scientific">Benzoatithermus flavus</name>
    <dbReference type="NCBI Taxonomy" id="3108223"/>
    <lineage>
        <taxon>Bacteria</taxon>
        <taxon>Pseudomonadati</taxon>
        <taxon>Pseudomonadota</taxon>
        <taxon>Alphaproteobacteria</taxon>
        <taxon>Geminicoccales</taxon>
        <taxon>Geminicoccaceae</taxon>
        <taxon>Benzoatithermus</taxon>
    </lineage>
</organism>
<dbReference type="PANTHER" id="PTHR11985">
    <property type="entry name" value="GLYCEROL-3-PHOSPHATE DEHYDROGENASE"/>
    <property type="match status" value="1"/>
</dbReference>
<dbReference type="InterPro" id="IPR000447">
    <property type="entry name" value="G3P_DH_FAD-dep"/>
</dbReference>
<evidence type="ECO:0000256" key="2">
    <source>
        <dbReference type="ARBA" id="ARBA00007330"/>
    </source>
</evidence>
<dbReference type="Pfam" id="PF16901">
    <property type="entry name" value="DAO_C"/>
    <property type="match status" value="1"/>
</dbReference>
<keyword evidence="3" id="KW-0285">Flavoprotein</keyword>
<dbReference type="Gene3D" id="3.50.50.60">
    <property type="entry name" value="FAD/NAD(P)-binding domain"/>
    <property type="match status" value="1"/>
</dbReference>
<dbReference type="PANTHER" id="PTHR11985:SF15">
    <property type="entry name" value="GLYCEROL-3-PHOSPHATE DEHYDROGENASE, MITOCHONDRIAL"/>
    <property type="match status" value="1"/>
</dbReference>
<keyword evidence="5" id="KW-0560">Oxidoreductase</keyword>
<comment type="cofactor">
    <cofactor evidence="1">
        <name>FAD</name>
        <dbReference type="ChEBI" id="CHEBI:57692"/>
    </cofactor>
</comment>
<dbReference type="Gene3D" id="3.30.9.10">
    <property type="entry name" value="D-Amino Acid Oxidase, subunit A, domain 2"/>
    <property type="match status" value="1"/>
</dbReference>
<evidence type="ECO:0000313" key="8">
    <source>
        <dbReference type="EMBL" id="MEK0083581.1"/>
    </source>
</evidence>